<dbReference type="PROSITE" id="PS00614">
    <property type="entry name" value="IGPS"/>
    <property type="match status" value="1"/>
</dbReference>
<evidence type="ECO:0000313" key="13">
    <source>
        <dbReference type="Proteomes" id="UP000441717"/>
    </source>
</evidence>
<feature type="domain" description="Indole-3-glycerol phosphate synthase" evidence="11">
    <location>
        <begin position="3"/>
        <end position="256"/>
    </location>
</feature>
<proteinExistence type="inferred from homology"/>
<keyword evidence="13" id="KW-1185">Reference proteome</keyword>
<dbReference type="InterPro" id="IPR013798">
    <property type="entry name" value="Indole-3-glycerol_P_synth_dom"/>
</dbReference>
<evidence type="ECO:0000256" key="5">
    <source>
        <dbReference type="ARBA" id="ARBA00022793"/>
    </source>
</evidence>
<dbReference type="PANTHER" id="PTHR22854">
    <property type="entry name" value="TRYPTOPHAN BIOSYNTHESIS PROTEIN"/>
    <property type="match status" value="1"/>
</dbReference>
<dbReference type="PANTHER" id="PTHR22854:SF2">
    <property type="entry name" value="INDOLE-3-GLYCEROL-PHOSPHATE SYNTHASE"/>
    <property type="match status" value="1"/>
</dbReference>
<name>A0A6N7INX5_9FIRM</name>
<keyword evidence="4 9" id="KW-0028">Amino-acid biosynthesis</keyword>
<dbReference type="EC" id="4.1.1.48" evidence="9"/>
<accession>A0A6N7INX5</accession>
<organism evidence="12 13">
    <name type="scientific">Desulfofundulus thermobenzoicus</name>
    <dbReference type="NCBI Taxonomy" id="29376"/>
    <lineage>
        <taxon>Bacteria</taxon>
        <taxon>Bacillati</taxon>
        <taxon>Bacillota</taxon>
        <taxon>Clostridia</taxon>
        <taxon>Eubacteriales</taxon>
        <taxon>Peptococcaceae</taxon>
        <taxon>Desulfofundulus</taxon>
    </lineage>
</organism>
<evidence type="ECO:0000256" key="10">
    <source>
        <dbReference type="SAM" id="MobiDB-lite"/>
    </source>
</evidence>
<dbReference type="EMBL" id="WHYR01000009">
    <property type="protein sequence ID" value="MQL51601.1"/>
    <property type="molecule type" value="Genomic_DNA"/>
</dbReference>
<dbReference type="InterPro" id="IPR013785">
    <property type="entry name" value="Aldolase_TIM"/>
</dbReference>
<evidence type="ECO:0000313" key="12">
    <source>
        <dbReference type="EMBL" id="MQL51601.1"/>
    </source>
</evidence>
<evidence type="ECO:0000259" key="11">
    <source>
        <dbReference type="Pfam" id="PF00218"/>
    </source>
</evidence>
<dbReference type="GO" id="GO:0000162">
    <property type="term" value="P:L-tryptophan biosynthetic process"/>
    <property type="evidence" value="ECO:0007669"/>
    <property type="project" value="UniProtKB-UniRule"/>
</dbReference>
<dbReference type="AlphaFoldDB" id="A0A6N7INX5"/>
<dbReference type="GO" id="GO:0004425">
    <property type="term" value="F:indole-3-glycerol-phosphate synthase activity"/>
    <property type="evidence" value="ECO:0007669"/>
    <property type="project" value="UniProtKB-UniRule"/>
</dbReference>
<dbReference type="OrthoDB" id="9804217at2"/>
<protein>
    <recommendedName>
        <fullName evidence="9">Indole-3-glycerol phosphate synthase</fullName>
        <shortName evidence="9">IGPS</shortName>
        <ecNumber evidence="9">4.1.1.48</ecNumber>
    </recommendedName>
</protein>
<dbReference type="InterPro" id="IPR001468">
    <property type="entry name" value="Indole-3-GlycerolPSynthase_CS"/>
</dbReference>
<sequence length="286" mass="31768">MILDRIVAHKKEEVRRRKELYPLARMLDRWPALPPVRSLDRSLRRPGEVALMAEIKRASPSKGWIRKGLRPVELARTYMRAGAAAISILTDNRFFRGHRAFLPLVRRESPLPLLRKDFIIDPYQIYEARYLGADAVLLIAAVLDDGRLAGFQQLAAELGLSALVEVHTAEELKRALDAGATVVGINNRDLRTFQTDLSTTCRLREKITDPRVLVVSESGIHTRRDMLALAACGVDAVLVGEALVRASDPGEKVKELLGTANGRPELVPSVAPPENEHHDHGNTKGH</sequence>
<comment type="pathway">
    <text evidence="2 9">Amino-acid biosynthesis; L-tryptophan biosynthesis; L-tryptophan from chorismate: step 4/5.</text>
</comment>
<evidence type="ECO:0000256" key="9">
    <source>
        <dbReference type="HAMAP-Rule" id="MF_00134"/>
    </source>
</evidence>
<evidence type="ECO:0000256" key="8">
    <source>
        <dbReference type="ARBA" id="ARBA00023239"/>
    </source>
</evidence>
<gene>
    <name evidence="9 12" type="primary">trpC</name>
    <name evidence="12" type="ORF">GFC01_04855</name>
</gene>
<keyword evidence="7 9" id="KW-0057">Aromatic amino acid biosynthesis</keyword>
<dbReference type="InterPro" id="IPR045186">
    <property type="entry name" value="Indole-3-glycerol_P_synth"/>
</dbReference>
<dbReference type="RefSeq" id="WP_152945529.1">
    <property type="nucleotide sequence ID" value="NZ_WHYR01000009.1"/>
</dbReference>
<reference evidence="12 13" key="1">
    <citation type="submission" date="2019-10" db="EMBL/GenBank/DDBJ databases">
        <title>Comparative genomics of sulfur disproportionating microorganisms.</title>
        <authorList>
            <person name="Ward L.M."/>
            <person name="Bertran E."/>
            <person name="Johnston D."/>
        </authorList>
    </citation>
    <scope>NUCLEOTIDE SEQUENCE [LARGE SCALE GENOMIC DNA]</scope>
    <source>
        <strain evidence="12 13">DSM 14055</strain>
    </source>
</reference>
<keyword evidence="6 9" id="KW-0822">Tryptophan biosynthesis</keyword>
<dbReference type="SUPFAM" id="SSF51366">
    <property type="entry name" value="Ribulose-phoshate binding barrel"/>
    <property type="match status" value="1"/>
</dbReference>
<evidence type="ECO:0000256" key="2">
    <source>
        <dbReference type="ARBA" id="ARBA00004696"/>
    </source>
</evidence>
<comment type="caution">
    <text evidence="12">The sequence shown here is derived from an EMBL/GenBank/DDBJ whole genome shotgun (WGS) entry which is preliminary data.</text>
</comment>
<keyword evidence="8 9" id="KW-0456">Lyase</keyword>
<comment type="catalytic activity">
    <reaction evidence="1 9">
        <text>1-(2-carboxyphenylamino)-1-deoxy-D-ribulose 5-phosphate + H(+) = (1S,2R)-1-C-(indol-3-yl)glycerol 3-phosphate + CO2 + H2O</text>
        <dbReference type="Rhea" id="RHEA:23476"/>
        <dbReference type="ChEBI" id="CHEBI:15377"/>
        <dbReference type="ChEBI" id="CHEBI:15378"/>
        <dbReference type="ChEBI" id="CHEBI:16526"/>
        <dbReference type="ChEBI" id="CHEBI:58613"/>
        <dbReference type="ChEBI" id="CHEBI:58866"/>
        <dbReference type="EC" id="4.1.1.48"/>
    </reaction>
</comment>
<dbReference type="InterPro" id="IPR011060">
    <property type="entry name" value="RibuloseP-bd_barrel"/>
</dbReference>
<dbReference type="GO" id="GO:0004640">
    <property type="term" value="F:phosphoribosylanthranilate isomerase activity"/>
    <property type="evidence" value="ECO:0007669"/>
    <property type="project" value="TreeGrafter"/>
</dbReference>
<evidence type="ECO:0000256" key="3">
    <source>
        <dbReference type="ARBA" id="ARBA00008737"/>
    </source>
</evidence>
<dbReference type="FunFam" id="3.20.20.70:FF:000024">
    <property type="entry name" value="Indole-3-glycerol phosphate synthase"/>
    <property type="match status" value="1"/>
</dbReference>
<dbReference type="NCBIfam" id="NF001377">
    <property type="entry name" value="PRK00278.2-4"/>
    <property type="match status" value="1"/>
</dbReference>
<evidence type="ECO:0000256" key="1">
    <source>
        <dbReference type="ARBA" id="ARBA00001633"/>
    </source>
</evidence>
<keyword evidence="5 9" id="KW-0210">Decarboxylase</keyword>
<dbReference type="UniPathway" id="UPA00035">
    <property type="reaction ID" value="UER00043"/>
</dbReference>
<dbReference type="Pfam" id="PF00218">
    <property type="entry name" value="IGPS"/>
    <property type="match status" value="1"/>
</dbReference>
<dbReference type="Gene3D" id="3.20.20.70">
    <property type="entry name" value="Aldolase class I"/>
    <property type="match status" value="1"/>
</dbReference>
<evidence type="ECO:0000256" key="6">
    <source>
        <dbReference type="ARBA" id="ARBA00022822"/>
    </source>
</evidence>
<feature type="compositionally biased region" description="Basic and acidic residues" evidence="10">
    <location>
        <begin position="274"/>
        <end position="286"/>
    </location>
</feature>
<dbReference type="Proteomes" id="UP000441717">
    <property type="component" value="Unassembled WGS sequence"/>
</dbReference>
<evidence type="ECO:0000256" key="4">
    <source>
        <dbReference type="ARBA" id="ARBA00022605"/>
    </source>
</evidence>
<dbReference type="HAMAP" id="MF_00134_B">
    <property type="entry name" value="IGPS_B"/>
    <property type="match status" value="1"/>
</dbReference>
<feature type="region of interest" description="Disordered" evidence="10">
    <location>
        <begin position="257"/>
        <end position="286"/>
    </location>
</feature>
<dbReference type="CDD" id="cd00331">
    <property type="entry name" value="IGPS"/>
    <property type="match status" value="1"/>
</dbReference>
<comment type="similarity">
    <text evidence="3 9">Belongs to the TrpC family.</text>
</comment>
<evidence type="ECO:0000256" key="7">
    <source>
        <dbReference type="ARBA" id="ARBA00023141"/>
    </source>
</evidence>